<comment type="caution">
    <text evidence="1">The sequence shown here is derived from an EMBL/GenBank/DDBJ whole genome shotgun (WGS) entry which is preliminary data.</text>
</comment>
<evidence type="ECO:0000313" key="2">
    <source>
        <dbReference type="Proteomes" id="UP001055072"/>
    </source>
</evidence>
<evidence type="ECO:0000313" key="1">
    <source>
        <dbReference type="EMBL" id="KAI0093372.1"/>
    </source>
</evidence>
<protein>
    <submittedName>
        <fullName evidence="1">Uncharacterized protein</fullName>
    </submittedName>
</protein>
<reference evidence="1" key="1">
    <citation type="journal article" date="2021" name="Environ. Microbiol.">
        <title>Gene family expansions and transcriptome signatures uncover fungal adaptations to wood decay.</title>
        <authorList>
            <person name="Hage H."/>
            <person name="Miyauchi S."/>
            <person name="Viragh M."/>
            <person name="Drula E."/>
            <person name="Min B."/>
            <person name="Chaduli D."/>
            <person name="Navarro D."/>
            <person name="Favel A."/>
            <person name="Norest M."/>
            <person name="Lesage-Meessen L."/>
            <person name="Balint B."/>
            <person name="Merenyi Z."/>
            <person name="de Eugenio L."/>
            <person name="Morin E."/>
            <person name="Martinez A.T."/>
            <person name="Baldrian P."/>
            <person name="Stursova M."/>
            <person name="Martinez M.J."/>
            <person name="Novotny C."/>
            <person name="Magnuson J.K."/>
            <person name="Spatafora J.W."/>
            <person name="Maurice S."/>
            <person name="Pangilinan J."/>
            <person name="Andreopoulos W."/>
            <person name="LaButti K."/>
            <person name="Hundley H."/>
            <person name="Na H."/>
            <person name="Kuo A."/>
            <person name="Barry K."/>
            <person name="Lipzen A."/>
            <person name="Henrissat B."/>
            <person name="Riley R."/>
            <person name="Ahrendt S."/>
            <person name="Nagy L.G."/>
            <person name="Grigoriev I.V."/>
            <person name="Martin F."/>
            <person name="Rosso M.N."/>
        </authorList>
    </citation>
    <scope>NUCLEOTIDE SEQUENCE</scope>
    <source>
        <strain evidence="1">CBS 384.51</strain>
    </source>
</reference>
<dbReference type="EMBL" id="MU274902">
    <property type="protein sequence ID" value="KAI0093372.1"/>
    <property type="molecule type" value="Genomic_DNA"/>
</dbReference>
<proteinExistence type="predicted"/>
<dbReference type="Proteomes" id="UP001055072">
    <property type="component" value="Unassembled WGS sequence"/>
</dbReference>
<sequence>MPARTLSPLVAADRASLSPPRYPPSSPSSAYSQRRRDSLHQDDSRTSNLHMADYSVGADTLGRLHASAIHMHFGHNALTPAGFAHIVPPVSMQRHTQWPAFPIPPPPHPLSNVSQHPVVTGWLPHPPNMSRLASPQILHKVWIVDCQSCGMFFTNRGMKAVLLLRPHVPLYSTDALPVNCSAQSMTAAPSSSTTSTTSRQSPETGAVDPERAERVPTSRTCECLTQTLWCHGCGASVGYMIVVPCIRCTSSTAGTNRTTNGHRFVFYSSEIAASERHHVAGESGIVSPAFSPRASSRPPTSSNASLSPQPVHEPSHILISPRPPSTPNRRRHTSASLLDPLSQRRMQEPLASPDNLSPPPLEPVTPPPSRPRSSSHSSSSLQEPEPLKPGEVLYWHHLIRHGEIPAVADDPRARNPQTIMAGNLPETAHGLSSKTKPDISAGSGRRKAAPMAGC</sequence>
<organism evidence="1 2">
    <name type="scientific">Irpex rosettiformis</name>
    <dbReference type="NCBI Taxonomy" id="378272"/>
    <lineage>
        <taxon>Eukaryota</taxon>
        <taxon>Fungi</taxon>
        <taxon>Dikarya</taxon>
        <taxon>Basidiomycota</taxon>
        <taxon>Agaricomycotina</taxon>
        <taxon>Agaricomycetes</taxon>
        <taxon>Polyporales</taxon>
        <taxon>Irpicaceae</taxon>
        <taxon>Irpex</taxon>
    </lineage>
</organism>
<name>A0ACB8UG96_9APHY</name>
<accession>A0ACB8UG96</accession>
<gene>
    <name evidence="1" type="ORF">BDY19DRAFT_1045586</name>
</gene>
<keyword evidence="2" id="KW-1185">Reference proteome</keyword>